<reference evidence="2" key="1">
    <citation type="submission" date="2016-08" db="EMBL/GenBank/DDBJ databases">
        <authorList>
            <person name="Varghese N."/>
            <person name="Submissions Spin"/>
        </authorList>
    </citation>
    <scope>NUCLEOTIDE SEQUENCE [LARGE SCALE GENOMIC DNA]</scope>
    <source>
        <strain evidence="2">P1-7</strain>
    </source>
</reference>
<protein>
    <recommendedName>
        <fullName evidence="3">ISKra4 family transposase</fullName>
    </recommendedName>
</protein>
<dbReference type="EMBL" id="FMAF01000049">
    <property type="protein sequence ID" value="SCB52372.1"/>
    <property type="molecule type" value="Genomic_DNA"/>
</dbReference>
<evidence type="ECO:0000313" key="1">
    <source>
        <dbReference type="EMBL" id="SCB52372.1"/>
    </source>
</evidence>
<evidence type="ECO:0008006" key="3">
    <source>
        <dbReference type="Google" id="ProtNLM"/>
    </source>
</evidence>
<organism evidence="1 2">
    <name type="scientific">Rhizobium lusitanum</name>
    <dbReference type="NCBI Taxonomy" id="293958"/>
    <lineage>
        <taxon>Bacteria</taxon>
        <taxon>Pseudomonadati</taxon>
        <taxon>Pseudomonadota</taxon>
        <taxon>Alphaproteobacteria</taxon>
        <taxon>Hyphomicrobiales</taxon>
        <taxon>Rhizobiaceae</taxon>
        <taxon>Rhizobium/Agrobacterium group</taxon>
        <taxon>Rhizobium</taxon>
    </lineage>
</organism>
<accession>A0A1C3XJA6</accession>
<dbReference type="Proteomes" id="UP000199205">
    <property type="component" value="Unassembled WGS sequence"/>
</dbReference>
<evidence type="ECO:0000313" key="2">
    <source>
        <dbReference type="Proteomes" id="UP000199205"/>
    </source>
</evidence>
<gene>
    <name evidence="1" type="ORF">GA0061101_14912</name>
</gene>
<dbReference type="AlphaFoldDB" id="A0A1C3XJA6"/>
<proteinExistence type="predicted"/>
<sequence length="502" mass="57132">MISIAVSGTTEVRRRSFANIGFSTTAVVENLMREDDMRARLTLQMLNDDSEIVATETVADLMKVTKRPEDLGLSLSEAKTLLAKLQQVMVATQVESWLSEHRDRDGRRLRSKGSYPVTFHTLFGDVRLKSPRYYLPRVDGANSPATISPLRELIPDHIAPERLYLETRWASLVPYAAAAELLADVLPIDSGANATTVRQHALRTAGRIERELTEERVSFMQDACPHDWMNLPIPDGRIVIGLDGGYIRDRDNRKKNFELIVGRSLPDDGDPRYIGFVQGHDRKPQRRILDHLKKQGVQANQDITFITDGGEEVRSLAEMIAPASEHVLDWFHVTMRITVLRQFAQGLENYDEQAGQDLLEGLRKIKWHLWHGNGYRAREEIAELQFDAEALETGYPNMRKFLTTISEFRSYIASNNASLINYGERYRSGERISSAFVEATVNAVISKRFAKKQQMQWSKVGAHLLLQTRTQTLDGSLRSTFRKWYPGMSNDNHEYRETARAA</sequence>
<name>A0A1C3XJA6_9HYPH</name>
<dbReference type="NCBIfam" id="NF033572">
    <property type="entry name" value="transpos_ISKra4"/>
    <property type="match status" value="1"/>
</dbReference>